<sequence length="86" mass="8992">MTVRAIDPPGCGCTDCLLEETGDSVPLDRATAEQVAALLEGRLLDHTGSDTTITVTIAARSDDLHWDLTGLLTQIPPAPRGHSGSP</sequence>
<evidence type="ECO:0000313" key="2">
    <source>
        <dbReference type="Proteomes" id="UP000749040"/>
    </source>
</evidence>
<dbReference type="EMBL" id="JADKYB010000030">
    <property type="protein sequence ID" value="MBM9510020.1"/>
    <property type="molecule type" value="Genomic_DNA"/>
</dbReference>
<proteinExistence type="predicted"/>
<reference evidence="1 2" key="1">
    <citation type="submission" date="2021-01" db="EMBL/GenBank/DDBJ databases">
        <title>Streptomyces acididurans sp. nov., isolated from a peat swamp forest soil.</title>
        <authorList>
            <person name="Chantavorakit T."/>
            <person name="Duangmal K."/>
        </authorList>
    </citation>
    <scope>NUCLEOTIDE SEQUENCE [LARGE SCALE GENOMIC DNA]</scope>
    <source>
        <strain evidence="1 2">KK5PA1</strain>
    </source>
</reference>
<gene>
    <name evidence="1" type="ORF">ITX44_36785</name>
</gene>
<keyword evidence="2" id="KW-1185">Reference proteome</keyword>
<organism evidence="1 2">
    <name type="scientific">Actinacidiphila acididurans</name>
    <dbReference type="NCBI Taxonomy" id="2784346"/>
    <lineage>
        <taxon>Bacteria</taxon>
        <taxon>Bacillati</taxon>
        <taxon>Actinomycetota</taxon>
        <taxon>Actinomycetes</taxon>
        <taxon>Kitasatosporales</taxon>
        <taxon>Streptomycetaceae</taxon>
        <taxon>Actinacidiphila</taxon>
    </lineage>
</organism>
<protein>
    <submittedName>
        <fullName evidence="1">Uncharacterized protein</fullName>
    </submittedName>
</protein>
<dbReference type="Proteomes" id="UP000749040">
    <property type="component" value="Unassembled WGS sequence"/>
</dbReference>
<name>A0ABS2U695_9ACTN</name>
<evidence type="ECO:0000313" key="1">
    <source>
        <dbReference type="EMBL" id="MBM9510020.1"/>
    </source>
</evidence>
<dbReference type="RefSeq" id="WP_205363639.1">
    <property type="nucleotide sequence ID" value="NZ_JADKYB010000030.1"/>
</dbReference>
<comment type="caution">
    <text evidence="1">The sequence shown here is derived from an EMBL/GenBank/DDBJ whole genome shotgun (WGS) entry which is preliminary data.</text>
</comment>
<accession>A0ABS2U695</accession>